<evidence type="ECO:0000313" key="2">
    <source>
        <dbReference type="EMBL" id="TWU16464.1"/>
    </source>
</evidence>
<evidence type="ECO:0000313" key="3">
    <source>
        <dbReference type="Proteomes" id="UP000319908"/>
    </source>
</evidence>
<name>A0A5C6BZV2_9BACT</name>
<proteinExistence type="predicted"/>
<dbReference type="Proteomes" id="UP000319908">
    <property type="component" value="Unassembled WGS sequence"/>
</dbReference>
<dbReference type="RefSeq" id="WP_302119325.1">
    <property type="nucleotide sequence ID" value="NZ_SJPU01000002.1"/>
</dbReference>
<feature type="signal peptide" evidence="1">
    <location>
        <begin position="1"/>
        <end position="17"/>
    </location>
</feature>
<reference evidence="2 3" key="1">
    <citation type="journal article" date="2020" name="Antonie Van Leeuwenhoek">
        <title>Rhodopirellula heiligendammensis sp. nov., Rhodopirellula pilleata sp. nov., and Rhodopirellula solitaria sp. nov. isolated from natural or artificial marine surfaces in Northern Germany and California, USA, and emended description of the genus Rhodopirellula.</title>
        <authorList>
            <person name="Kallscheuer N."/>
            <person name="Wiegand S."/>
            <person name="Jogler M."/>
            <person name="Boedeker C."/>
            <person name="Peeters S.H."/>
            <person name="Rast P."/>
            <person name="Heuer A."/>
            <person name="Jetten M.S.M."/>
            <person name="Rohde M."/>
            <person name="Jogler C."/>
        </authorList>
    </citation>
    <scope>NUCLEOTIDE SEQUENCE [LARGE SCALE GENOMIC DNA]</scope>
    <source>
        <strain evidence="2 3">Poly21</strain>
    </source>
</reference>
<sequence>MKYVLSVLLLSSMFAMTGCGSEATSNVAEDADAQAIKDYEAQMAQSEKEMNEAEGAK</sequence>
<comment type="caution">
    <text evidence="2">The sequence shown here is derived from an EMBL/GenBank/DDBJ whole genome shotgun (WGS) entry which is preliminary data.</text>
</comment>
<protein>
    <recommendedName>
        <fullName evidence="4">Secreted protein</fullName>
    </recommendedName>
</protein>
<dbReference type="EMBL" id="SJPU01000002">
    <property type="protein sequence ID" value="TWU16464.1"/>
    <property type="molecule type" value="Genomic_DNA"/>
</dbReference>
<keyword evidence="3" id="KW-1185">Reference proteome</keyword>
<organism evidence="2 3">
    <name type="scientific">Allorhodopirellula heiligendammensis</name>
    <dbReference type="NCBI Taxonomy" id="2714739"/>
    <lineage>
        <taxon>Bacteria</taxon>
        <taxon>Pseudomonadati</taxon>
        <taxon>Planctomycetota</taxon>
        <taxon>Planctomycetia</taxon>
        <taxon>Pirellulales</taxon>
        <taxon>Pirellulaceae</taxon>
        <taxon>Allorhodopirellula</taxon>
    </lineage>
</organism>
<evidence type="ECO:0000256" key="1">
    <source>
        <dbReference type="SAM" id="SignalP"/>
    </source>
</evidence>
<gene>
    <name evidence="2" type="ORF">Poly21_36690</name>
</gene>
<dbReference type="AlphaFoldDB" id="A0A5C6BZV2"/>
<dbReference type="PROSITE" id="PS51257">
    <property type="entry name" value="PROKAR_LIPOPROTEIN"/>
    <property type="match status" value="1"/>
</dbReference>
<feature type="chain" id="PRO_5022832985" description="Secreted protein" evidence="1">
    <location>
        <begin position="18"/>
        <end position="57"/>
    </location>
</feature>
<keyword evidence="1" id="KW-0732">Signal</keyword>
<evidence type="ECO:0008006" key="4">
    <source>
        <dbReference type="Google" id="ProtNLM"/>
    </source>
</evidence>
<accession>A0A5C6BZV2</accession>